<dbReference type="EMBL" id="BJUV01000011">
    <property type="protein sequence ID" value="GEK83081.1"/>
    <property type="molecule type" value="Genomic_DNA"/>
</dbReference>
<feature type="transmembrane region" description="Helical" evidence="13">
    <location>
        <begin position="207"/>
        <end position="228"/>
    </location>
</feature>
<feature type="domain" description="Membrane insertase YidC/Oxa/ALB C-terminal" evidence="14">
    <location>
        <begin position="38"/>
        <end position="242"/>
    </location>
</feature>
<proteinExistence type="inferred from homology"/>
<keyword evidence="6 13" id="KW-0472">Membrane</keyword>
<dbReference type="RefSeq" id="WP_146854371.1">
    <property type="nucleotide sequence ID" value="NZ_BAAAHR010000001.1"/>
</dbReference>
<dbReference type="AlphaFoldDB" id="A0A7W3PJ32"/>
<dbReference type="InterPro" id="IPR001708">
    <property type="entry name" value="YidC/ALB3/OXA1/COX18"/>
</dbReference>
<dbReference type="EMBL" id="JACGWW010000002">
    <property type="protein sequence ID" value="MBA8813402.1"/>
    <property type="molecule type" value="Genomic_DNA"/>
</dbReference>
<evidence type="ECO:0000256" key="7">
    <source>
        <dbReference type="ARBA" id="ARBA00025034"/>
    </source>
</evidence>
<evidence type="ECO:0000256" key="13">
    <source>
        <dbReference type="SAM" id="Phobius"/>
    </source>
</evidence>
<evidence type="ECO:0000313" key="15">
    <source>
        <dbReference type="EMBL" id="GEK83081.1"/>
    </source>
</evidence>
<dbReference type="NCBIfam" id="TIGR03592">
    <property type="entry name" value="yidC_oxa1_cterm"/>
    <property type="match status" value="1"/>
</dbReference>
<evidence type="ECO:0000313" key="17">
    <source>
        <dbReference type="Proteomes" id="UP000321154"/>
    </source>
</evidence>
<comment type="caution">
    <text evidence="16">The sequence shown here is derived from an EMBL/GenBank/DDBJ whole genome shotgun (WGS) entry which is preliminary data.</text>
</comment>
<evidence type="ECO:0000256" key="12">
    <source>
        <dbReference type="RuleBase" id="RU003945"/>
    </source>
</evidence>
<dbReference type="PANTHER" id="PTHR12428:SF65">
    <property type="entry name" value="CYTOCHROME C OXIDASE ASSEMBLY PROTEIN COX18, MITOCHONDRIAL"/>
    <property type="match status" value="1"/>
</dbReference>
<dbReference type="Proteomes" id="UP000321154">
    <property type="component" value="Unassembled WGS sequence"/>
</dbReference>
<organism evidence="16 18">
    <name type="scientific">Frigoribacterium faeni</name>
    <dbReference type="NCBI Taxonomy" id="145483"/>
    <lineage>
        <taxon>Bacteria</taxon>
        <taxon>Bacillati</taxon>
        <taxon>Actinomycetota</taxon>
        <taxon>Actinomycetes</taxon>
        <taxon>Micrococcales</taxon>
        <taxon>Microbacteriaceae</taxon>
        <taxon>Frigoribacterium</taxon>
    </lineage>
</organism>
<evidence type="ECO:0000256" key="2">
    <source>
        <dbReference type="ARBA" id="ARBA00010527"/>
    </source>
</evidence>
<accession>A0A7W3PJ32</accession>
<reference evidence="15 17" key="1">
    <citation type="submission" date="2019-07" db="EMBL/GenBank/DDBJ databases">
        <title>Whole genome shotgun sequence of Frigoribacterium faeni NBRC 103066.</title>
        <authorList>
            <person name="Hosoyama A."/>
            <person name="Uohara A."/>
            <person name="Ohji S."/>
            <person name="Ichikawa N."/>
        </authorList>
    </citation>
    <scope>NUCLEOTIDE SEQUENCE [LARGE SCALE GENOMIC DNA]</scope>
    <source>
        <strain evidence="15 17">NBRC 103066</strain>
    </source>
</reference>
<evidence type="ECO:0000256" key="9">
    <source>
        <dbReference type="ARBA" id="ARBA00031538"/>
    </source>
</evidence>
<evidence type="ECO:0000256" key="11">
    <source>
        <dbReference type="ARBA" id="ARBA00033342"/>
    </source>
</evidence>
<comment type="function">
    <text evidence="7">Required for the insertion and/or proper folding and/or complex formation of integral membrane proteins into the membrane. Involved in integration of membrane proteins that insert both dependently and independently of the Sec translocase complex, as well as at least some lipoproteins. Aids folding of multispanning membrane proteins.</text>
</comment>
<dbReference type="PANTHER" id="PTHR12428">
    <property type="entry name" value="OXA1"/>
    <property type="match status" value="1"/>
</dbReference>
<sequence length="248" mass="25631">MDLSTFPPIAVVLDGLYSIVTALGELVSPFAGEAGAALGVVLFTLLVRLVLVPVGVSQVRAEVGRRRLAPAIADLNRRITDPPARSRALMALYSSEKVSPLAGCLPTLAQAPVLTAVYSLFVHADIAGHANALLTHTLGGAALGANLFATLGAGLAAVWPYAVLLVLLAIVVELSRRATLRFTGPAATPAAGPGKEALPGMTGLLRWLPFLSVAFAAFAPLAAGLYLVTSAAWTLGERAVLRRVLTRA</sequence>
<name>A0A7W3PJ32_9MICO</name>
<dbReference type="GO" id="GO:0051205">
    <property type="term" value="P:protein insertion into membrane"/>
    <property type="evidence" value="ECO:0007669"/>
    <property type="project" value="TreeGrafter"/>
</dbReference>
<dbReference type="GO" id="GO:0032977">
    <property type="term" value="F:membrane insertase activity"/>
    <property type="evidence" value="ECO:0007669"/>
    <property type="project" value="InterPro"/>
</dbReference>
<comment type="subunit">
    <text evidence="8">Interacts with the Sec translocase complex via SecD. Specifically interacts with transmembrane segments of nascent integral membrane proteins during membrane integration.</text>
</comment>
<evidence type="ECO:0000256" key="8">
    <source>
        <dbReference type="ARBA" id="ARBA00026028"/>
    </source>
</evidence>
<evidence type="ECO:0000313" key="16">
    <source>
        <dbReference type="EMBL" id="MBA8813402.1"/>
    </source>
</evidence>
<evidence type="ECO:0000256" key="6">
    <source>
        <dbReference type="ARBA" id="ARBA00023136"/>
    </source>
</evidence>
<evidence type="ECO:0000256" key="4">
    <source>
        <dbReference type="ARBA" id="ARBA00022692"/>
    </source>
</evidence>
<dbReference type="Pfam" id="PF02096">
    <property type="entry name" value="60KD_IMP"/>
    <property type="match status" value="1"/>
</dbReference>
<keyword evidence="5 13" id="KW-1133">Transmembrane helix</keyword>
<evidence type="ECO:0000256" key="3">
    <source>
        <dbReference type="ARBA" id="ARBA00015325"/>
    </source>
</evidence>
<dbReference type="Proteomes" id="UP000522688">
    <property type="component" value="Unassembled WGS sequence"/>
</dbReference>
<evidence type="ECO:0000259" key="14">
    <source>
        <dbReference type="Pfam" id="PF02096"/>
    </source>
</evidence>
<feature type="transmembrane region" description="Helical" evidence="13">
    <location>
        <begin position="147"/>
        <end position="172"/>
    </location>
</feature>
<evidence type="ECO:0000256" key="1">
    <source>
        <dbReference type="ARBA" id="ARBA00004141"/>
    </source>
</evidence>
<protein>
    <recommendedName>
        <fullName evidence="3">Membrane protein insertase YidC</fullName>
    </recommendedName>
    <alternativeName>
        <fullName evidence="11">Foldase YidC</fullName>
    </alternativeName>
    <alternativeName>
        <fullName evidence="10">Membrane integrase YidC</fullName>
    </alternativeName>
    <alternativeName>
        <fullName evidence="9">Membrane protein YidC</fullName>
    </alternativeName>
</protein>
<dbReference type="OrthoDB" id="9780552at2"/>
<keyword evidence="17" id="KW-1185">Reference proteome</keyword>
<evidence type="ECO:0000313" key="18">
    <source>
        <dbReference type="Proteomes" id="UP000522688"/>
    </source>
</evidence>
<evidence type="ECO:0000256" key="10">
    <source>
        <dbReference type="ARBA" id="ARBA00033245"/>
    </source>
</evidence>
<feature type="transmembrane region" description="Helical" evidence="13">
    <location>
        <begin position="34"/>
        <end position="56"/>
    </location>
</feature>
<dbReference type="InterPro" id="IPR028055">
    <property type="entry name" value="YidC/Oxa/ALB_C"/>
</dbReference>
<keyword evidence="4 12" id="KW-0812">Transmembrane</keyword>
<evidence type="ECO:0000256" key="5">
    <source>
        <dbReference type="ARBA" id="ARBA00022989"/>
    </source>
</evidence>
<comment type="subcellular location">
    <subcellularLocation>
        <location evidence="1 12">Membrane</location>
        <topology evidence="1 12">Multi-pass membrane protein</topology>
    </subcellularLocation>
</comment>
<reference evidence="16 18" key="2">
    <citation type="submission" date="2020-07" db="EMBL/GenBank/DDBJ databases">
        <title>Sequencing the genomes of 1000 actinobacteria strains.</title>
        <authorList>
            <person name="Klenk H.-P."/>
        </authorList>
    </citation>
    <scope>NUCLEOTIDE SEQUENCE [LARGE SCALE GENOMIC DNA]</scope>
    <source>
        <strain evidence="16 18">DSM 10309</strain>
    </source>
</reference>
<comment type="similarity">
    <text evidence="2">Belongs to the OXA1/ALB3/YidC family. Type 1 subfamily.</text>
</comment>
<dbReference type="GO" id="GO:0005886">
    <property type="term" value="C:plasma membrane"/>
    <property type="evidence" value="ECO:0007669"/>
    <property type="project" value="TreeGrafter"/>
</dbReference>
<gene>
    <name evidence="16" type="ORF">FB463_001651</name>
    <name evidence="15" type="ORF">FFA01_13900</name>
</gene>